<reference evidence="1" key="1">
    <citation type="submission" date="2022-08" db="EMBL/GenBank/DDBJ databases">
        <authorList>
            <person name="Gutierrez-Valencia J."/>
        </authorList>
    </citation>
    <scope>NUCLEOTIDE SEQUENCE</scope>
</reference>
<protein>
    <submittedName>
        <fullName evidence="1">Uncharacterized protein</fullName>
    </submittedName>
</protein>
<accession>A0AAV0MEM7</accession>
<dbReference type="Proteomes" id="UP001154282">
    <property type="component" value="Unassembled WGS sequence"/>
</dbReference>
<feature type="non-terminal residue" evidence="1">
    <location>
        <position position="99"/>
    </location>
</feature>
<sequence length="99" mass="10921">DLFGPVIAPTAARLQSRKASPPFAGFSVHINAEFCNKSMLVVHLMKGKGSAAVACRAVWSLAISLIWWERCARLYGEHSIKTPGVLCREVGRILNWRAE</sequence>
<dbReference type="AlphaFoldDB" id="A0AAV0MEM7"/>
<name>A0AAV0MEM7_9ROSI</name>
<comment type="caution">
    <text evidence="1">The sequence shown here is derived from an EMBL/GenBank/DDBJ whole genome shotgun (WGS) entry which is preliminary data.</text>
</comment>
<gene>
    <name evidence="1" type="ORF">LITE_LOCUS27899</name>
</gene>
<evidence type="ECO:0000313" key="2">
    <source>
        <dbReference type="Proteomes" id="UP001154282"/>
    </source>
</evidence>
<evidence type="ECO:0000313" key="1">
    <source>
        <dbReference type="EMBL" id="CAI0443968.1"/>
    </source>
</evidence>
<feature type="non-terminal residue" evidence="1">
    <location>
        <position position="1"/>
    </location>
</feature>
<dbReference type="EMBL" id="CAMGYJ010000007">
    <property type="protein sequence ID" value="CAI0443968.1"/>
    <property type="molecule type" value="Genomic_DNA"/>
</dbReference>
<keyword evidence="2" id="KW-1185">Reference proteome</keyword>
<proteinExistence type="predicted"/>
<organism evidence="1 2">
    <name type="scientific">Linum tenue</name>
    <dbReference type="NCBI Taxonomy" id="586396"/>
    <lineage>
        <taxon>Eukaryota</taxon>
        <taxon>Viridiplantae</taxon>
        <taxon>Streptophyta</taxon>
        <taxon>Embryophyta</taxon>
        <taxon>Tracheophyta</taxon>
        <taxon>Spermatophyta</taxon>
        <taxon>Magnoliopsida</taxon>
        <taxon>eudicotyledons</taxon>
        <taxon>Gunneridae</taxon>
        <taxon>Pentapetalae</taxon>
        <taxon>rosids</taxon>
        <taxon>fabids</taxon>
        <taxon>Malpighiales</taxon>
        <taxon>Linaceae</taxon>
        <taxon>Linum</taxon>
    </lineage>
</organism>